<sequence>MSAEVADKNLAIDVDDSNLQDQESGYTWEEFKRSWDVLQEDDSGSLQKAVASFHKKLKLKRKLKDVNLVQKGLVRLELALQTLEVFVSEFFEQNPLGQIGLIVSRDGLAEKITDLSSNPSDHIRNFRSKKIRDSSGSFSLQNSLMLAINSLKRVPNHGSREIFTIIGSLTSTDPSDINSTISELVSLKIRVSIIEMAAEVFIFKKVCDDTNGVFSVAINEAHFKELTNHFIPPPPILNNTIEAHLMTMGFAARLHDPTPTFCSCRNSRNRNENPNFDSTNSNQQIIIADEVFQCPDCLNMFCLDCDLYVHETVHNCPGCV</sequence>
<evidence type="ECO:0000256" key="10">
    <source>
        <dbReference type="ARBA" id="ARBA00023242"/>
    </source>
</evidence>
<evidence type="ECO:0000256" key="2">
    <source>
        <dbReference type="ARBA" id="ARBA00006092"/>
    </source>
</evidence>
<evidence type="ECO:0000256" key="6">
    <source>
        <dbReference type="ARBA" id="ARBA00022833"/>
    </source>
</evidence>
<evidence type="ECO:0000256" key="7">
    <source>
        <dbReference type="ARBA" id="ARBA00023015"/>
    </source>
</evidence>
<keyword evidence="7" id="KW-0805">Transcription regulation</keyword>
<keyword evidence="4" id="KW-0227">DNA damage</keyword>
<dbReference type="GO" id="GO:0006289">
    <property type="term" value="P:nucleotide-excision repair"/>
    <property type="evidence" value="ECO:0007669"/>
    <property type="project" value="TreeGrafter"/>
</dbReference>
<dbReference type="InterPro" id="IPR013087">
    <property type="entry name" value="Znf_C2H2_type"/>
</dbReference>
<evidence type="ECO:0000256" key="8">
    <source>
        <dbReference type="ARBA" id="ARBA00023163"/>
    </source>
</evidence>
<dbReference type="SMART" id="SM01047">
    <property type="entry name" value="C1_4"/>
    <property type="match status" value="1"/>
</dbReference>
<organism evidence="12 13">
    <name type="scientific">Smittium mucronatum</name>
    <dbReference type="NCBI Taxonomy" id="133383"/>
    <lineage>
        <taxon>Eukaryota</taxon>
        <taxon>Fungi</taxon>
        <taxon>Fungi incertae sedis</taxon>
        <taxon>Zoopagomycota</taxon>
        <taxon>Kickxellomycotina</taxon>
        <taxon>Harpellomycetes</taxon>
        <taxon>Harpellales</taxon>
        <taxon>Legeriomycetaceae</taxon>
        <taxon>Smittium</taxon>
    </lineage>
</organism>
<keyword evidence="3" id="KW-0479">Metal-binding</keyword>
<dbReference type="Gene3D" id="3.40.50.410">
    <property type="entry name" value="von Willebrand factor, type A domain"/>
    <property type="match status" value="1"/>
</dbReference>
<keyword evidence="8" id="KW-0804">Transcription</keyword>
<name>A0A1R0GR05_9FUNG</name>
<dbReference type="InterPro" id="IPR007198">
    <property type="entry name" value="Ssl1-like"/>
</dbReference>
<evidence type="ECO:0000256" key="3">
    <source>
        <dbReference type="ARBA" id="ARBA00022723"/>
    </source>
</evidence>
<dbReference type="GO" id="GO:0006357">
    <property type="term" value="P:regulation of transcription by RNA polymerase II"/>
    <property type="evidence" value="ECO:0007669"/>
    <property type="project" value="TreeGrafter"/>
</dbReference>
<evidence type="ECO:0000259" key="11">
    <source>
        <dbReference type="PROSITE" id="PS00028"/>
    </source>
</evidence>
<comment type="caution">
    <text evidence="12">The sequence shown here is derived from an EMBL/GenBank/DDBJ whole genome shotgun (WGS) entry which is preliminary data.</text>
</comment>
<reference evidence="12 13" key="1">
    <citation type="journal article" date="2016" name="Mol. Biol. Evol.">
        <title>Genome-Wide Survey of Gut Fungi (Harpellales) Reveals the First Horizontally Transferred Ubiquitin Gene from a Mosquito Host.</title>
        <authorList>
            <person name="Wang Y."/>
            <person name="White M.M."/>
            <person name="Kvist S."/>
            <person name="Moncalvo J.M."/>
        </authorList>
    </citation>
    <scope>NUCLEOTIDE SEQUENCE [LARGE SCALE GENOMIC DNA]</scope>
    <source>
        <strain evidence="12 13">ALG-7-W6</strain>
    </source>
</reference>
<keyword evidence="13" id="KW-1185">Reference proteome</keyword>
<dbReference type="PROSITE" id="PS00028">
    <property type="entry name" value="ZINC_FINGER_C2H2_1"/>
    <property type="match status" value="1"/>
</dbReference>
<evidence type="ECO:0000313" key="13">
    <source>
        <dbReference type="Proteomes" id="UP000187455"/>
    </source>
</evidence>
<dbReference type="PANTHER" id="PTHR12695:SF2">
    <property type="entry name" value="GENERAL TRANSCRIPTION FACTOR IIH SUBUNIT 2-RELATED"/>
    <property type="match status" value="1"/>
</dbReference>
<dbReference type="Proteomes" id="UP000187455">
    <property type="component" value="Unassembled WGS sequence"/>
</dbReference>
<dbReference type="GO" id="GO:0005675">
    <property type="term" value="C:transcription factor TFIIH holo complex"/>
    <property type="evidence" value="ECO:0007669"/>
    <property type="project" value="TreeGrafter"/>
</dbReference>
<feature type="domain" description="C2H2-type" evidence="11">
    <location>
        <begin position="294"/>
        <end position="314"/>
    </location>
</feature>
<dbReference type="SUPFAM" id="SSF53300">
    <property type="entry name" value="vWA-like"/>
    <property type="match status" value="1"/>
</dbReference>
<keyword evidence="5" id="KW-0863">Zinc-finger</keyword>
<dbReference type="SUPFAM" id="SSF57889">
    <property type="entry name" value="Cysteine-rich domain"/>
    <property type="match status" value="1"/>
</dbReference>
<gene>
    <name evidence="12" type="ORF">AYI68_g6610</name>
</gene>
<dbReference type="PANTHER" id="PTHR12695">
    <property type="entry name" value="GENERAL TRANSCRIPTION FACTOR IIH SUBUNIT 2"/>
    <property type="match status" value="1"/>
</dbReference>
<comment type="similarity">
    <text evidence="2">Belongs to the GTF2H2 family.</text>
</comment>
<keyword evidence="6" id="KW-0862">Zinc</keyword>
<evidence type="ECO:0000256" key="9">
    <source>
        <dbReference type="ARBA" id="ARBA00023204"/>
    </source>
</evidence>
<accession>A0A1R0GR05</accession>
<evidence type="ECO:0000256" key="5">
    <source>
        <dbReference type="ARBA" id="ARBA00022771"/>
    </source>
</evidence>
<dbReference type="InterPro" id="IPR036465">
    <property type="entry name" value="vWFA_dom_sf"/>
</dbReference>
<dbReference type="GO" id="GO:0008270">
    <property type="term" value="F:zinc ion binding"/>
    <property type="evidence" value="ECO:0007669"/>
    <property type="project" value="UniProtKB-KW"/>
</dbReference>
<dbReference type="FunFam" id="3.40.50.410:FF:000015">
    <property type="entry name" value="General transcription factor IIH subunit 2"/>
    <property type="match status" value="1"/>
</dbReference>
<dbReference type="Pfam" id="PF07975">
    <property type="entry name" value="C1_4"/>
    <property type="match status" value="1"/>
</dbReference>
<dbReference type="InterPro" id="IPR013083">
    <property type="entry name" value="Znf_RING/FYVE/PHD"/>
</dbReference>
<keyword evidence="9" id="KW-0234">DNA repair</keyword>
<dbReference type="STRING" id="133383.A0A1R0GR05"/>
<dbReference type="Pfam" id="PF04056">
    <property type="entry name" value="Ssl1"/>
    <property type="match status" value="1"/>
</dbReference>
<dbReference type="AlphaFoldDB" id="A0A1R0GR05"/>
<evidence type="ECO:0000256" key="4">
    <source>
        <dbReference type="ARBA" id="ARBA00022763"/>
    </source>
</evidence>
<protein>
    <submittedName>
        <fullName evidence="12">TFIIH basal transcription factor complex p47 subunit</fullName>
    </submittedName>
</protein>
<dbReference type="Gene3D" id="3.30.40.10">
    <property type="entry name" value="Zinc/RING finger domain, C3HC4 (zinc finger)"/>
    <property type="match status" value="1"/>
</dbReference>
<evidence type="ECO:0000313" key="12">
    <source>
        <dbReference type="EMBL" id="OLY79323.1"/>
    </source>
</evidence>
<dbReference type="InterPro" id="IPR004595">
    <property type="entry name" value="TFIIH_C1-like_dom"/>
</dbReference>
<dbReference type="InterPro" id="IPR046349">
    <property type="entry name" value="C1-like_sf"/>
</dbReference>
<proteinExistence type="inferred from homology"/>
<dbReference type="EMBL" id="LSSL01004626">
    <property type="protein sequence ID" value="OLY79323.1"/>
    <property type="molecule type" value="Genomic_DNA"/>
</dbReference>
<evidence type="ECO:0000256" key="1">
    <source>
        <dbReference type="ARBA" id="ARBA00004123"/>
    </source>
</evidence>
<comment type="subcellular location">
    <subcellularLocation>
        <location evidence="1">Nucleus</location>
    </subcellularLocation>
</comment>
<keyword evidence="10" id="KW-0539">Nucleus</keyword>
<dbReference type="OrthoDB" id="284275at2759"/>